<dbReference type="InterPro" id="IPR054722">
    <property type="entry name" value="PolX-like_BBD"/>
</dbReference>
<sequence length="156" mass="18201">MNAIIQSLDSERANLVLTLYEQNEGKAMNAIIQSLDSERANLVLTCITAKEMIEKLASVFEKNSEIRVMTLYEEYFALKMREDETIAGYIWSKECSQKKNLPNKSDNNDKNKSAVSWCSVVRYHKTENNETDFWYADSGASSHMTYHREWFSEYQR</sequence>
<dbReference type="Pfam" id="PF22936">
    <property type="entry name" value="Pol_BBD"/>
    <property type="match status" value="1"/>
</dbReference>
<gene>
    <name evidence="2" type="ORF">QE152_g29640</name>
</gene>
<dbReference type="Proteomes" id="UP001458880">
    <property type="component" value="Unassembled WGS sequence"/>
</dbReference>
<protein>
    <recommendedName>
        <fullName evidence="1">Retrovirus-related Pol polyprotein from transposon TNT 1-94-like beta-barrel domain-containing protein</fullName>
    </recommendedName>
</protein>
<dbReference type="AlphaFoldDB" id="A0AAW1JGZ5"/>
<comment type="caution">
    <text evidence="2">The sequence shown here is derived from an EMBL/GenBank/DDBJ whole genome shotgun (WGS) entry which is preliminary data.</text>
</comment>
<evidence type="ECO:0000259" key="1">
    <source>
        <dbReference type="Pfam" id="PF22936"/>
    </source>
</evidence>
<evidence type="ECO:0000313" key="2">
    <source>
        <dbReference type="EMBL" id="KAK9702950.1"/>
    </source>
</evidence>
<organism evidence="2 3">
    <name type="scientific">Popillia japonica</name>
    <name type="common">Japanese beetle</name>
    <dbReference type="NCBI Taxonomy" id="7064"/>
    <lineage>
        <taxon>Eukaryota</taxon>
        <taxon>Metazoa</taxon>
        <taxon>Ecdysozoa</taxon>
        <taxon>Arthropoda</taxon>
        <taxon>Hexapoda</taxon>
        <taxon>Insecta</taxon>
        <taxon>Pterygota</taxon>
        <taxon>Neoptera</taxon>
        <taxon>Endopterygota</taxon>
        <taxon>Coleoptera</taxon>
        <taxon>Polyphaga</taxon>
        <taxon>Scarabaeiformia</taxon>
        <taxon>Scarabaeidae</taxon>
        <taxon>Rutelinae</taxon>
        <taxon>Popillia</taxon>
    </lineage>
</organism>
<accession>A0AAW1JGZ5</accession>
<keyword evidence="3" id="KW-1185">Reference proteome</keyword>
<evidence type="ECO:0000313" key="3">
    <source>
        <dbReference type="Proteomes" id="UP001458880"/>
    </source>
</evidence>
<reference evidence="2 3" key="1">
    <citation type="journal article" date="2024" name="BMC Genomics">
        <title>De novo assembly and annotation of Popillia japonica's genome with initial clues to its potential as an invasive pest.</title>
        <authorList>
            <person name="Cucini C."/>
            <person name="Boschi S."/>
            <person name="Funari R."/>
            <person name="Cardaioli E."/>
            <person name="Iannotti N."/>
            <person name="Marturano G."/>
            <person name="Paoli F."/>
            <person name="Bruttini M."/>
            <person name="Carapelli A."/>
            <person name="Frati F."/>
            <person name="Nardi F."/>
        </authorList>
    </citation>
    <scope>NUCLEOTIDE SEQUENCE [LARGE SCALE GENOMIC DNA]</scope>
    <source>
        <strain evidence="2">DMR45628</strain>
    </source>
</reference>
<dbReference type="EMBL" id="JASPKY010000379">
    <property type="protein sequence ID" value="KAK9702950.1"/>
    <property type="molecule type" value="Genomic_DNA"/>
</dbReference>
<proteinExistence type="predicted"/>
<dbReference type="Pfam" id="PF14223">
    <property type="entry name" value="Retrotran_gag_2"/>
    <property type="match status" value="1"/>
</dbReference>
<name>A0AAW1JGZ5_POPJA</name>
<feature type="domain" description="Retrovirus-related Pol polyprotein from transposon TNT 1-94-like beta-barrel" evidence="1">
    <location>
        <begin position="134"/>
        <end position="155"/>
    </location>
</feature>